<dbReference type="Gene3D" id="1.10.3730.20">
    <property type="match status" value="2"/>
</dbReference>
<evidence type="ECO:0000259" key="6">
    <source>
        <dbReference type="Pfam" id="PF00892"/>
    </source>
</evidence>
<feature type="transmembrane region" description="Helical" evidence="5">
    <location>
        <begin position="30"/>
        <end position="53"/>
    </location>
</feature>
<dbReference type="InterPro" id="IPR000620">
    <property type="entry name" value="EamA_dom"/>
</dbReference>
<dbReference type="EMBL" id="UOFZ01000103">
    <property type="protein sequence ID" value="VAX13160.1"/>
    <property type="molecule type" value="Genomic_DNA"/>
</dbReference>
<feature type="transmembrane region" description="Helical" evidence="5">
    <location>
        <begin position="237"/>
        <end position="255"/>
    </location>
</feature>
<evidence type="ECO:0000256" key="2">
    <source>
        <dbReference type="ARBA" id="ARBA00022692"/>
    </source>
</evidence>
<evidence type="ECO:0000256" key="1">
    <source>
        <dbReference type="ARBA" id="ARBA00004141"/>
    </source>
</evidence>
<feature type="transmembrane region" description="Helical" evidence="5">
    <location>
        <begin position="178"/>
        <end position="197"/>
    </location>
</feature>
<feature type="transmembrane region" description="Helical" evidence="5">
    <location>
        <begin position="267"/>
        <end position="284"/>
    </location>
</feature>
<evidence type="ECO:0000256" key="3">
    <source>
        <dbReference type="ARBA" id="ARBA00022989"/>
    </source>
</evidence>
<dbReference type="PANTHER" id="PTHR32322:SF14">
    <property type="entry name" value="PROTEIN PAGO"/>
    <property type="match status" value="1"/>
</dbReference>
<comment type="subcellular location">
    <subcellularLocation>
        <location evidence="1">Membrane</location>
        <topology evidence="1">Multi-pass membrane protein</topology>
    </subcellularLocation>
</comment>
<feature type="transmembrane region" description="Helical" evidence="5">
    <location>
        <begin position="65"/>
        <end position="84"/>
    </location>
</feature>
<keyword evidence="2 5" id="KW-0812">Transmembrane</keyword>
<evidence type="ECO:0000313" key="7">
    <source>
        <dbReference type="EMBL" id="VAX13160.1"/>
    </source>
</evidence>
<dbReference type="InterPro" id="IPR050638">
    <property type="entry name" value="AA-Vitamin_Transporters"/>
</dbReference>
<dbReference type="InterPro" id="IPR037185">
    <property type="entry name" value="EmrE-like"/>
</dbReference>
<feature type="domain" description="EamA" evidence="6">
    <location>
        <begin position="8"/>
        <end position="135"/>
    </location>
</feature>
<evidence type="ECO:0000256" key="5">
    <source>
        <dbReference type="SAM" id="Phobius"/>
    </source>
</evidence>
<reference evidence="7" key="1">
    <citation type="submission" date="2018-06" db="EMBL/GenBank/DDBJ databases">
        <authorList>
            <person name="Zhirakovskaya E."/>
        </authorList>
    </citation>
    <scope>NUCLEOTIDE SEQUENCE</scope>
</reference>
<keyword evidence="4 5" id="KW-0472">Membrane</keyword>
<gene>
    <name evidence="7" type="ORF">MNBD_GAMMA24-2561</name>
</gene>
<protein>
    <submittedName>
        <fullName evidence="7">Permease of the drug/metabolite transporter (DMT) superfamily</fullName>
    </submittedName>
</protein>
<dbReference type="SUPFAM" id="SSF103481">
    <property type="entry name" value="Multidrug resistance efflux transporter EmrE"/>
    <property type="match status" value="2"/>
</dbReference>
<accession>A0A3B1BR81</accession>
<feature type="transmembrane region" description="Helical" evidence="5">
    <location>
        <begin position="121"/>
        <end position="139"/>
    </location>
</feature>
<evidence type="ECO:0000256" key="4">
    <source>
        <dbReference type="ARBA" id="ARBA00023136"/>
    </source>
</evidence>
<feature type="transmembrane region" description="Helical" evidence="5">
    <location>
        <begin position="90"/>
        <end position="112"/>
    </location>
</feature>
<feature type="transmembrane region" description="Helical" evidence="5">
    <location>
        <begin position="209"/>
        <end position="230"/>
    </location>
</feature>
<dbReference type="PANTHER" id="PTHR32322">
    <property type="entry name" value="INNER MEMBRANE TRANSPORTER"/>
    <property type="match status" value="1"/>
</dbReference>
<dbReference type="GO" id="GO:0016020">
    <property type="term" value="C:membrane"/>
    <property type="evidence" value="ECO:0007669"/>
    <property type="project" value="UniProtKB-SubCell"/>
</dbReference>
<dbReference type="Pfam" id="PF00892">
    <property type="entry name" value="EamA"/>
    <property type="match status" value="2"/>
</dbReference>
<feature type="domain" description="EamA" evidence="6">
    <location>
        <begin position="147"/>
        <end position="280"/>
    </location>
</feature>
<keyword evidence="3 5" id="KW-1133">Transmembrane helix</keyword>
<proteinExistence type="predicted"/>
<sequence length="293" mass="31761">MPVSAAYIGIILIWSTTPLAIKWSAEDVGFLFGVFSRMLLGALICIALLTILGRKLPLHRHALHAYLAGGLGVFGSMLCVYWAAQYIPSGLISVLFGLTPIVTGLIAAVFLGEKAFTPSRLLGIALGITGLLVIFAQRLNLGDHMIWGVAGILLAVVLHSTSGVWMKNIGAKMSALEVTTGSLLFSAPLYFLIWLIFDGQLPHNMSTRAVGAILYLGIFGSVLGFLMYFYVLKHMEASRTALVTLVTPVLALFIGHQFNHEVLDMDVWLGSACILSGMLLYQWGPKLDAFYSQ</sequence>
<feature type="transmembrane region" description="Helical" evidence="5">
    <location>
        <begin position="145"/>
        <end position="166"/>
    </location>
</feature>
<dbReference type="AlphaFoldDB" id="A0A3B1BR81"/>
<organism evidence="7">
    <name type="scientific">hydrothermal vent metagenome</name>
    <dbReference type="NCBI Taxonomy" id="652676"/>
    <lineage>
        <taxon>unclassified sequences</taxon>
        <taxon>metagenomes</taxon>
        <taxon>ecological metagenomes</taxon>
    </lineage>
</organism>
<name>A0A3B1BR81_9ZZZZ</name>